<dbReference type="RefSeq" id="WP_322438912.1">
    <property type="nucleotide sequence ID" value="NZ_JAXOTQ010000002.1"/>
</dbReference>
<keyword evidence="3" id="KW-1185">Reference proteome</keyword>
<feature type="domain" description="Potassium/proton antiporter subunit KhtT-like N-terminal" evidence="1">
    <location>
        <begin position="1"/>
        <end position="67"/>
    </location>
</feature>
<dbReference type="Pfam" id="PF25991">
    <property type="entry name" value="KhtT_N"/>
    <property type="match status" value="1"/>
</dbReference>
<name>A0ABU5J6Q7_9ACTN</name>
<proteinExistence type="predicted"/>
<evidence type="ECO:0000259" key="1">
    <source>
        <dbReference type="Pfam" id="PF25991"/>
    </source>
</evidence>
<dbReference type="Proteomes" id="UP001290101">
    <property type="component" value="Unassembled WGS sequence"/>
</dbReference>
<comment type="caution">
    <text evidence="2">The sequence shown here is derived from an EMBL/GenBank/DDBJ whole genome shotgun (WGS) entry which is preliminary data.</text>
</comment>
<gene>
    <name evidence="2" type="ORF">U2F25_02025</name>
</gene>
<reference evidence="2 3" key="1">
    <citation type="submission" date="2023-12" db="EMBL/GenBank/DDBJ databases">
        <title>Micromonospora sp. nov., isolated from Atacama Desert.</title>
        <authorList>
            <person name="Carro L."/>
            <person name="Golinska P."/>
            <person name="Klenk H.-P."/>
            <person name="Goodfellow M."/>
        </authorList>
    </citation>
    <scope>NUCLEOTIDE SEQUENCE [LARGE SCALE GENOMIC DNA]</scope>
    <source>
        <strain evidence="2 3">4G53</strain>
    </source>
</reference>
<evidence type="ECO:0000313" key="2">
    <source>
        <dbReference type="EMBL" id="MDZ5488256.1"/>
    </source>
</evidence>
<dbReference type="EMBL" id="JAXOTQ010000002">
    <property type="protein sequence ID" value="MDZ5488256.1"/>
    <property type="molecule type" value="Genomic_DNA"/>
</dbReference>
<organism evidence="2 3">
    <name type="scientific">Micromonospora sicca</name>
    <dbReference type="NCBI Taxonomy" id="2202420"/>
    <lineage>
        <taxon>Bacteria</taxon>
        <taxon>Bacillati</taxon>
        <taxon>Actinomycetota</taxon>
        <taxon>Actinomycetes</taxon>
        <taxon>Micromonosporales</taxon>
        <taxon>Micromonosporaceae</taxon>
        <taxon>Micromonospora</taxon>
    </lineage>
</organism>
<accession>A0ABU5J6Q7</accession>
<evidence type="ECO:0000313" key="3">
    <source>
        <dbReference type="Proteomes" id="UP001290101"/>
    </source>
</evidence>
<dbReference type="InterPro" id="IPR058776">
    <property type="entry name" value="KhtT-like_N"/>
</dbReference>
<protein>
    <submittedName>
        <fullName evidence="2">Potassium transporter TrkA</fullName>
    </submittedName>
</protein>
<sequence length="82" mass="8807">MNIERTPLPGIGVRHTFTTAQGRRVGVVEYRGEDRRDVTHDDLDDPDSTCSLRLTRSEAATLAGLLGLLDVVEAAAADDPCG</sequence>